<dbReference type="Pfam" id="PF05000">
    <property type="entry name" value="RNA_pol_Rpb1_4"/>
    <property type="match status" value="1"/>
</dbReference>
<keyword evidence="6" id="KW-0862">Zinc</keyword>
<evidence type="ECO:0000256" key="8">
    <source>
        <dbReference type="ARBA" id="ARBA00048552"/>
    </source>
</evidence>
<keyword evidence="11" id="KW-0934">Plastid</keyword>
<dbReference type="Gene3D" id="1.10.1790.20">
    <property type="match status" value="1"/>
</dbReference>
<dbReference type="NCBIfam" id="TIGR02388">
    <property type="entry name" value="rpoC2_cyan"/>
    <property type="match status" value="1"/>
</dbReference>
<reference evidence="11" key="1">
    <citation type="journal article" date="2018" name="Sci. Rep.">
        <title>Dynamic evolution of inverted repeats in Euglenophyta plastid genomes.</title>
        <authorList>
            <person name="Karnkowska A."/>
            <person name="Bennett M.S."/>
            <person name="Triemer R.E."/>
        </authorList>
    </citation>
    <scope>NUCLEOTIDE SEQUENCE</scope>
</reference>
<keyword evidence="7" id="KW-0804">Transcription</keyword>
<evidence type="ECO:0000256" key="7">
    <source>
        <dbReference type="ARBA" id="ARBA00023163"/>
    </source>
</evidence>
<dbReference type="Gene3D" id="1.10.150.390">
    <property type="match status" value="1"/>
</dbReference>
<dbReference type="Gene3D" id="1.10.132.30">
    <property type="match status" value="1"/>
</dbReference>
<keyword evidence="4" id="KW-0548">Nucleotidyltransferase</keyword>
<dbReference type="CDD" id="cd02655">
    <property type="entry name" value="RNAP_beta'_C"/>
    <property type="match status" value="1"/>
</dbReference>
<evidence type="ECO:0000256" key="4">
    <source>
        <dbReference type="ARBA" id="ARBA00022695"/>
    </source>
</evidence>
<keyword evidence="3" id="KW-0808">Transferase</keyword>
<dbReference type="InterPro" id="IPR045867">
    <property type="entry name" value="DNA-dir_RpoC_beta_prime"/>
</dbReference>
<dbReference type="GO" id="GO:0003899">
    <property type="term" value="F:DNA-directed RNA polymerase activity"/>
    <property type="evidence" value="ECO:0007669"/>
    <property type="project" value="UniProtKB-EC"/>
</dbReference>
<comment type="catalytic activity">
    <reaction evidence="8">
        <text>RNA(n) + a ribonucleoside 5'-triphosphate = RNA(n+1) + diphosphate</text>
        <dbReference type="Rhea" id="RHEA:21248"/>
        <dbReference type="Rhea" id="RHEA-COMP:14527"/>
        <dbReference type="Rhea" id="RHEA-COMP:17342"/>
        <dbReference type="ChEBI" id="CHEBI:33019"/>
        <dbReference type="ChEBI" id="CHEBI:61557"/>
        <dbReference type="ChEBI" id="CHEBI:140395"/>
        <dbReference type="EC" id="2.7.7.6"/>
    </reaction>
</comment>
<evidence type="ECO:0000256" key="6">
    <source>
        <dbReference type="ARBA" id="ARBA00022833"/>
    </source>
</evidence>
<evidence type="ECO:0000259" key="10">
    <source>
        <dbReference type="Pfam" id="PF05000"/>
    </source>
</evidence>
<name>A0A3G3LLK6_9EUGL</name>
<dbReference type="InterPro" id="IPR042102">
    <property type="entry name" value="RNA_pol_Rpb1_3_sf"/>
</dbReference>
<dbReference type="GO" id="GO:0003677">
    <property type="term" value="F:DNA binding"/>
    <property type="evidence" value="ECO:0007669"/>
    <property type="project" value="InterPro"/>
</dbReference>
<dbReference type="EC" id="2.7.7.6" evidence="1"/>
<geneLocation type="chloroplast" evidence="11"/>
<proteinExistence type="predicted"/>
<organism evidence="11">
    <name type="scientific">Lepocinclis steinii</name>
    <dbReference type="NCBI Taxonomy" id="459226"/>
    <lineage>
        <taxon>Eukaryota</taxon>
        <taxon>Discoba</taxon>
        <taxon>Euglenozoa</taxon>
        <taxon>Euglenida</taxon>
        <taxon>Spirocuta</taxon>
        <taxon>Euglenophyceae</taxon>
        <taxon>Euglenales</taxon>
        <taxon>Phacaceae</taxon>
        <taxon>Lepocinclis</taxon>
    </lineage>
</organism>
<evidence type="ECO:0000256" key="3">
    <source>
        <dbReference type="ARBA" id="ARBA00022679"/>
    </source>
</evidence>
<keyword evidence="11" id="KW-0150">Chloroplast</keyword>
<dbReference type="InterPro" id="IPR007083">
    <property type="entry name" value="RNA_pol_Rpb1_4"/>
</dbReference>
<dbReference type="AlphaFoldDB" id="A0A3G3LLK6"/>
<sequence>MKKLICNKTFDKKQITKLIEWFIYNYGTIRTNNLTNRLKSIGFKHATKAGLSLGPEDLKIPSIKKQLIKNTVKLLKDQKKYYEEGKITKQNLLQKEIDTWNLTNNTLKNEIIKNFRQTNLLNPVYMMIFSGARGNLAQIKQLIGMRGLMSDSKGDIINLPIKSSLKEGLKSKEYFISCYGARKGIIDTALKTANSGYLTRKLIYVSQNMIIKQQDCKTKKGTLINLTIKNKTDYIKLKTKLTGTIVAENITDFKTRKKIICKSQDICPYIAKKLICNETYIYVRSILTCNINIGLCQLCYGWDFATNKLVRIGEAVGIIAAQSIGEPGTQLTMRTFHTGGIFTSKTNKVISSPHEGKIIYDYKEGGKKIRNKFNENIFITLKEKDIFIKKSKTKMSKIKLPAQSIIFLKPEKIVFTKQIIAEITEWNKSKQDKKEISEIKTYNSGQTKFQNNKKARKKLLIINGRIIDAKNLLKEILTYKTKFRNIMFKSEMIKISSKKTREKNKKLSKINFFTCKSFRDKVKTIITKKSCKVTKLAKEQNKLMLTKHESFKKIRDNKGVKEIGKLNVNRVKGVIIQKKRTNIKIIPSIPYIIPYGSNLKVLNNELIEKGRTIFRTQYKKERTKDIIEGLPKIEEILEAKRTRDSIKIRGSLHDKLEKIFKIYNEKHNYEIATRKAIAQIQNILVKQIQKVYTSQDVNIAEKHIAVIVKKITSKVIIRDKGDSNLMEGELIEISKIEKINKSLKYKTIYEPILIGITKTSLVTEGFISAACFQETVRILTKSAIRAKIDWLTGLKENIILGNLIPSGTGRQLLK</sequence>
<dbReference type="SUPFAM" id="SSF64484">
    <property type="entry name" value="beta and beta-prime subunits of DNA dependent RNA-polymerase"/>
    <property type="match status" value="1"/>
</dbReference>
<dbReference type="GO" id="GO:0046872">
    <property type="term" value="F:metal ion binding"/>
    <property type="evidence" value="ECO:0007669"/>
    <property type="project" value="UniProtKB-KW"/>
</dbReference>
<accession>A0A3G3LLK6</accession>
<dbReference type="EMBL" id="MH898672">
    <property type="protein sequence ID" value="AYQ93595.1"/>
    <property type="molecule type" value="Genomic_DNA"/>
</dbReference>
<evidence type="ECO:0000256" key="2">
    <source>
        <dbReference type="ARBA" id="ARBA00022478"/>
    </source>
</evidence>
<dbReference type="InterPro" id="IPR007081">
    <property type="entry name" value="RNA_pol_Rpb1_5"/>
</dbReference>
<dbReference type="Gene3D" id="1.10.274.100">
    <property type="entry name" value="RNA polymerase Rpb1, domain 3"/>
    <property type="match status" value="1"/>
</dbReference>
<evidence type="ECO:0000256" key="5">
    <source>
        <dbReference type="ARBA" id="ARBA00022723"/>
    </source>
</evidence>
<evidence type="ECO:0000259" key="9">
    <source>
        <dbReference type="Pfam" id="PF04998"/>
    </source>
</evidence>
<protein>
    <recommendedName>
        <fullName evidence="1">DNA-directed RNA polymerase</fullName>
        <ecNumber evidence="1">2.7.7.6</ecNumber>
    </recommendedName>
</protein>
<dbReference type="PANTHER" id="PTHR19376">
    <property type="entry name" value="DNA-DIRECTED RNA POLYMERASE"/>
    <property type="match status" value="1"/>
</dbReference>
<dbReference type="RefSeq" id="YP_009541103.1">
    <property type="nucleotide sequence ID" value="NC_039971.1"/>
</dbReference>
<feature type="domain" description="RNA polymerase Rpb1" evidence="10">
    <location>
        <begin position="88"/>
        <end position="159"/>
    </location>
</feature>
<dbReference type="GeneID" id="38462579"/>
<dbReference type="Pfam" id="PF04998">
    <property type="entry name" value="RNA_pol_Rpb1_5"/>
    <property type="match status" value="1"/>
</dbReference>
<keyword evidence="5" id="KW-0479">Metal-binding</keyword>
<dbReference type="GO" id="GO:0006351">
    <property type="term" value="P:DNA-templated transcription"/>
    <property type="evidence" value="ECO:0007669"/>
    <property type="project" value="InterPro"/>
</dbReference>
<evidence type="ECO:0000313" key="11">
    <source>
        <dbReference type="EMBL" id="AYQ93595.1"/>
    </source>
</evidence>
<dbReference type="PANTHER" id="PTHR19376:SF68">
    <property type="entry name" value="DNA-DIRECTED RNA POLYMERASE SUBUNIT BETA"/>
    <property type="match status" value="1"/>
</dbReference>
<dbReference type="GO" id="GO:0000428">
    <property type="term" value="C:DNA-directed RNA polymerase complex"/>
    <property type="evidence" value="ECO:0007669"/>
    <property type="project" value="UniProtKB-KW"/>
</dbReference>
<dbReference type="InterPro" id="IPR038120">
    <property type="entry name" value="Rpb1_funnel_sf"/>
</dbReference>
<feature type="domain" description="RNA polymerase Rpb1" evidence="9">
    <location>
        <begin position="168"/>
        <end position="759"/>
    </location>
</feature>
<evidence type="ECO:0000256" key="1">
    <source>
        <dbReference type="ARBA" id="ARBA00012418"/>
    </source>
</evidence>
<keyword evidence="2" id="KW-0240">DNA-directed RNA polymerase</keyword>
<dbReference type="InterPro" id="IPR012756">
    <property type="entry name" value="DNA-dir_RpoC2_beta_pp"/>
</dbReference>